<keyword evidence="9" id="KW-1185">Reference proteome</keyword>
<gene>
    <name evidence="8" type="ORF">F3N42_01980</name>
</gene>
<feature type="domain" description="Tyr recombinase" evidence="6">
    <location>
        <begin position="204"/>
        <end position="387"/>
    </location>
</feature>
<dbReference type="InterPro" id="IPR044068">
    <property type="entry name" value="CB"/>
</dbReference>
<dbReference type="Pfam" id="PF22022">
    <property type="entry name" value="Phage_int_M"/>
    <property type="match status" value="1"/>
</dbReference>
<evidence type="ECO:0000313" key="9">
    <source>
        <dbReference type="Proteomes" id="UP000325372"/>
    </source>
</evidence>
<dbReference type="SUPFAM" id="SSF56349">
    <property type="entry name" value="DNA breaking-rejoining enzymes"/>
    <property type="match status" value="1"/>
</dbReference>
<evidence type="ECO:0000256" key="3">
    <source>
        <dbReference type="ARBA" id="ARBA00023125"/>
    </source>
</evidence>
<keyword evidence="4" id="KW-0233">DNA recombination</keyword>
<protein>
    <submittedName>
        <fullName evidence="8">Tyrosine-type recombinase/integrase</fullName>
    </submittedName>
</protein>
<accession>A0A5N0TDP5</accession>
<evidence type="ECO:0000259" key="7">
    <source>
        <dbReference type="PROSITE" id="PS51900"/>
    </source>
</evidence>
<dbReference type="InterPro" id="IPR053876">
    <property type="entry name" value="Phage_int_M"/>
</dbReference>
<evidence type="ECO:0000256" key="1">
    <source>
        <dbReference type="ARBA" id="ARBA00008857"/>
    </source>
</evidence>
<dbReference type="InterPro" id="IPR002104">
    <property type="entry name" value="Integrase_catalytic"/>
</dbReference>
<dbReference type="Pfam" id="PF13356">
    <property type="entry name" value="Arm-DNA-bind_3"/>
    <property type="match status" value="1"/>
</dbReference>
<dbReference type="InterPro" id="IPR025166">
    <property type="entry name" value="Integrase_DNA_bind_dom"/>
</dbReference>
<evidence type="ECO:0000256" key="5">
    <source>
        <dbReference type="PROSITE-ProRule" id="PRU01248"/>
    </source>
</evidence>
<dbReference type="InterPro" id="IPR013762">
    <property type="entry name" value="Integrase-like_cat_sf"/>
</dbReference>
<feature type="domain" description="Core-binding (CB)" evidence="7">
    <location>
        <begin position="99"/>
        <end position="181"/>
    </location>
</feature>
<dbReference type="Proteomes" id="UP000325372">
    <property type="component" value="Unassembled WGS sequence"/>
</dbReference>
<dbReference type="PANTHER" id="PTHR30629:SF2">
    <property type="entry name" value="PROPHAGE INTEGRASE INTS-RELATED"/>
    <property type="match status" value="1"/>
</dbReference>
<evidence type="ECO:0000256" key="4">
    <source>
        <dbReference type="ARBA" id="ARBA00023172"/>
    </source>
</evidence>
<dbReference type="AlphaFoldDB" id="A0A5N0TDP5"/>
<keyword evidence="3 5" id="KW-0238">DNA-binding</keyword>
<dbReference type="InterPro" id="IPR038488">
    <property type="entry name" value="Integrase_DNA-bd_sf"/>
</dbReference>
<name>A0A5N0TDP5_9GAMM</name>
<dbReference type="GO" id="GO:0015074">
    <property type="term" value="P:DNA integration"/>
    <property type="evidence" value="ECO:0007669"/>
    <property type="project" value="UniProtKB-KW"/>
</dbReference>
<evidence type="ECO:0000256" key="2">
    <source>
        <dbReference type="ARBA" id="ARBA00022908"/>
    </source>
</evidence>
<dbReference type="EMBL" id="VYXP01000002">
    <property type="protein sequence ID" value="KAA9133152.1"/>
    <property type="molecule type" value="Genomic_DNA"/>
</dbReference>
<dbReference type="InterPro" id="IPR050808">
    <property type="entry name" value="Phage_Integrase"/>
</dbReference>
<dbReference type="Gene3D" id="1.10.150.130">
    <property type="match status" value="1"/>
</dbReference>
<dbReference type="PROSITE" id="PS51900">
    <property type="entry name" value="CB"/>
    <property type="match status" value="1"/>
</dbReference>
<dbReference type="Gene3D" id="1.10.443.10">
    <property type="entry name" value="Intergrase catalytic core"/>
    <property type="match status" value="1"/>
</dbReference>
<sequence length="411" mass="46003">MARELNKLTAAMVKGAKPRKKLYRLADGGGLMLTIMPNGTKYWHFRFRTRGKEQLVSFGPARELSLAEAREKRKEARAGLRNGLTPQATRQINAAAQRDTFKSLAMEWYERKSATWSNKKHRQNILASLENDVFPQIGDKPVREITARDILDTVQLIVDRGSTDTASRTLQRIGSVMKLGVVLRMIENSPADGLSEWVSVPRGGHLPALQPAELGTLLHTLDSPESLKSALRPVTILAIELQMLTVLRPGELCHGEWKEIDLDAATWTIAAAKMKMSRPHNVPLSQQALVAIRELYQRTGNNRWMFPGTRGAATMSGQTVNQAIKRLGFGGRHCAHGFRTTFSTWANESTSFSEDVIEYQLAHIPANKVRAAYNRAKYFDDRKRLMQAWADFTDTMRGISGKITPKSHTAT</sequence>
<comment type="caution">
    <text evidence="8">The sequence shown here is derived from an EMBL/GenBank/DDBJ whole genome shotgun (WGS) entry which is preliminary data.</text>
</comment>
<dbReference type="Gene3D" id="3.30.160.390">
    <property type="entry name" value="Integrase, DNA-binding domain"/>
    <property type="match status" value="1"/>
</dbReference>
<dbReference type="CDD" id="cd00801">
    <property type="entry name" value="INT_P4_C"/>
    <property type="match status" value="1"/>
</dbReference>
<reference evidence="8 9" key="1">
    <citation type="submission" date="2019-09" db="EMBL/GenBank/DDBJ databases">
        <title>Wenzhouxiangella sp. Genome sequencing and assembly.</title>
        <authorList>
            <person name="Zhang R."/>
        </authorList>
    </citation>
    <scope>NUCLEOTIDE SEQUENCE [LARGE SCALE GENOMIC DNA]</scope>
    <source>
        <strain evidence="8 9">W260</strain>
    </source>
</reference>
<evidence type="ECO:0000313" key="8">
    <source>
        <dbReference type="EMBL" id="KAA9133152.1"/>
    </source>
</evidence>
<proteinExistence type="inferred from homology"/>
<comment type="similarity">
    <text evidence="1">Belongs to the 'phage' integrase family.</text>
</comment>
<dbReference type="GO" id="GO:0003677">
    <property type="term" value="F:DNA binding"/>
    <property type="evidence" value="ECO:0007669"/>
    <property type="project" value="UniProtKB-UniRule"/>
</dbReference>
<dbReference type="RefSeq" id="WP_150862713.1">
    <property type="nucleotide sequence ID" value="NZ_VYXP01000002.1"/>
</dbReference>
<dbReference type="Pfam" id="PF00589">
    <property type="entry name" value="Phage_integrase"/>
    <property type="match status" value="1"/>
</dbReference>
<dbReference type="InterPro" id="IPR010998">
    <property type="entry name" value="Integrase_recombinase_N"/>
</dbReference>
<dbReference type="PROSITE" id="PS51898">
    <property type="entry name" value="TYR_RECOMBINASE"/>
    <property type="match status" value="1"/>
</dbReference>
<dbReference type="GO" id="GO:0006310">
    <property type="term" value="P:DNA recombination"/>
    <property type="evidence" value="ECO:0007669"/>
    <property type="project" value="UniProtKB-KW"/>
</dbReference>
<dbReference type="PANTHER" id="PTHR30629">
    <property type="entry name" value="PROPHAGE INTEGRASE"/>
    <property type="match status" value="1"/>
</dbReference>
<organism evidence="8 9">
    <name type="scientific">Marinihelvus fidelis</name>
    <dbReference type="NCBI Taxonomy" id="2613842"/>
    <lineage>
        <taxon>Bacteria</taxon>
        <taxon>Pseudomonadati</taxon>
        <taxon>Pseudomonadota</taxon>
        <taxon>Gammaproteobacteria</taxon>
        <taxon>Chromatiales</taxon>
        <taxon>Wenzhouxiangellaceae</taxon>
        <taxon>Marinihelvus</taxon>
    </lineage>
</organism>
<keyword evidence="2" id="KW-0229">DNA integration</keyword>
<evidence type="ECO:0000259" key="6">
    <source>
        <dbReference type="PROSITE" id="PS51898"/>
    </source>
</evidence>
<dbReference type="InterPro" id="IPR011010">
    <property type="entry name" value="DNA_brk_join_enz"/>
</dbReference>